<dbReference type="NCBIfam" id="TIGR02254">
    <property type="entry name" value="YjjG_YfnB"/>
    <property type="match status" value="1"/>
</dbReference>
<dbReference type="InterPro" id="IPR006439">
    <property type="entry name" value="HAD-SF_hydro_IA"/>
</dbReference>
<dbReference type="Proteomes" id="UP000295328">
    <property type="component" value="Unassembled WGS sequence"/>
</dbReference>
<evidence type="ECO:0000313" key="1">
    <source>
        <dbReference type="EMBL" id="TDM01775.1"/>
    </source>
</evidence>
<dbReference type="AlphaFoldDB" id="A0A4R6BJA6"/>
<dbReference type="EMBL" id="SCWE01000002">
    <property type="protein sequence ID" value="TDM01775.1"/>
    <property type="molecule type" value="Genomic_DNA"/>
</dbReference>
<dbReference type="GO" id="GO:0008253">
    <property type="term" value="F:5'-nucleotidase activity"/>
    <property type="evidence" value="ECO:0007669"/>
    <property type="project" value="InterPro"/>
</dbReference>
<dbReference type="SFLD" id="SFLDS00003">
    <property type="entry name" value="Haloacid_Dehalogenase"/>
    <property type="match status" value="1"/>
</dbReference>
<reference evidence="1 2" key="1">
    <citation type="submission" date="2019-01" db="EMBL/GenBank/DDBJ databases">
        <title>Draft genome sequences of the type strains of six Macrococcus species.</title>
        <authorList>
            <person name="Mazhar S."/>
            <person name="Altermann E."/>
            <person name="Hill C."/>
            <person name="Mcauliffe O."/>
        </authorList>
    </citation>
    <scope>NUCLEOTIDE SEQUENCE [LARGE SCALE GENOMIC DNA]</scope>
    <source>
        <strain evidence="1 2">CCM4809</strain>
    </source>
</reference>
<dbReference type="SUPFAM" id="SSF56784">
    <property type="entry name" value="HAD-like"/>
    <property type="match status" value="1"/>
</dbReference>
<dbReference type="Pfam" id="PF00702">
    <property type="entry name" value="Hydrolase"/>
    <property type="match status" value="1"/>
</dbReference>
<dbReference type="OrthoDB" id="9802350at2"/>
<proteinExistence type="predicted"/>
<organism evidence="1 2">
    <name type="scientific">Macrococcus hajekii</name>
    <dbReference type="NCBI Taxonomy" id="198482"/>
    <lineage>
        <taxon>Bacteria</taxon>
        <taxon>Bacillati</taxon>
        <taxon>Bacillota</taxon>
        <taxon>Bacilli</taxon>
        <taxon>Bacillales</taxon>
        <taxon>Staphylococcaceae</taxon>
        <taxon>Macrococcus</taxon>
    </lineage>
</organism>
<sequence>MSVILDIIEEKEMRELMYKHLFFDLDHTLLDFEQGEHLAITKVFESEGLAMTADLLEQYQTINKGLWQALERGEIERDKILTRRFSDFFELHKISVEGRAKEQIFRTEINNSHHLMPHAIGILDYLKDKPVILSSATNGVYDTQMKRMKGSGIFPYFTHHFISEEIGYSKPQPEFFEYAMKRVGVESSEILMIGDSITSDIRGAAQMAIDTCYFGTEQVNATYTISDLMEIQNIIQ</sequence>
<dbReference type="Gene3D" id="1.10.150.240">
    <property type="entry name" value="Putative phosphatase, domain 2"/>
    <property type="match status" value="1"/>
</dbReference>
<dbReference type="Gene3D" id="3.40.50.1000">
    <property type="entry name" value="HAD superfamily/HAD-like"/>
    <property type="match status" value="1"/>
</dbReference>
<protein>
    <submittedName>
        <fullName evidence="1">Noncanonical pyrimidine nucleotidase, YjjG family</fullName>
    </submittedName>
</protein>
<dbReference type="InterPro" id="IPR023214">
    <property type="entry name" value="HAD_sf"/>
</dbReference>
<dbReference type="PRINTS" id="PR00413">
    <property type="entry name" value="HADHALOGNASE"/>
</dbReference>
<name>A0A4R6BJA6_9STAP</name>
<dbReference type="InterPro" id="IPR011951">
    <property type="entry name" value="HAD-SF_hydro_IA_YjjG/PynA"/>
</dbReference>
<dbReference type="InterPro" id="IPR036412">
    <property type="entry name" value="HAD-like_sf"/>
</dbReference>
<gene>
    <name evidence="1" type="ORF">ERX37_06075</name>
</gene>
<dbReference type="InterPro" id="IPR023198">
    <property type="entry name" value="PGP-like_dom2"/>
</dbReference>
<accession>A0A4R6BJA6</accession>
<keyword evidence="2" id="KW-1185">Reference proteome</keyword>
<comment type="caution">
    <text evidence="1">The sequence shown here is derived from an EMBL/GenBank/DDBJ whole genome shotgun (WGS) entry which is preliminary data.</text>
</comment>
<evidence type="ECO:0000313" key="2">
    <source>
        <dbReference type="Proteomes" id="UP000295328"/>
    </source>
</evidence>
<dbReference type="PANTHER" id="PTHR47478:SF1">
    <property type="entry name" value="PYRIMIDINE 5'-NUCLEOTIDASE YJJG"/>
    <property type="match status" value="1"/>
</dbReference>
<dbReference type="PANTHER" id="PTHR47478">
    <property type="match status" value="1"/>
</dbReference>
<dbReference type="InterPro" id="IPR052550">
    <property type="entry name" value="Pyrimidine_5'-ntase_YjjG"/>
</dbReference>
<dbReference type="NCBIfam" id="TIGR01549">
    <property type="entry name" value="HAD-SF-IA-v1"/>
    <property type="match status" value="1"/>
</dbReference>
<dbReference type="SFLD" id="SFLDG01129">
    <property type="entry name" value="C1.5:_HAD__Beta-PGM__Phosphata"/>
    <property type="match status" value="1"/>
</dbReference>